<keyword evidence="5 6" id="KW-0378">Hydrolase</keyword>
<evidence type="ECO:0000256" key="7">
    <source>
        <dbReference type="RuleBase" id="RU003653"/>
    </source>
</evidence>
<feature type="binding site" evidence="6">
    <location>
        <position position="100"/>
    </location>
    <ligand>
        <name>a divalent metal cation</name>
        <dbReference type="ChEBI" id="CHEBI:60240"/>
        <label>1</label>
    </ligand>
</feature>
<dbReference type="InterPro" id="IPR036005">
    <property type="entry name" value="Creatinase/aminopeptidase-like"/>
</dbReference>
<evidence type="ECO:0000313" key="10">
    <source>
        <dbReference type="Proteomes" id="UP000178446"/>
    </source>
</evidence>
<dbReference type="GO" id="GO:0070006">
    <property type="term" value="F:metalloaminopeptidase activity"/>
    <property type="evidence" value="ECO:0007669"/>
    <property type="project" value="UniProtKB-UniRule"/>
</dbReference>
<dbReference type="Gene3D" id="3.90.230.10">
    <property type="entry name" value="Creatinase/methionine aminopeptidase superfamily"/>
    <property type="match status" value="1"/>
</dbReference>
<dbReference type="GO" id="GO:0006508">
    <property type="term" value="P:proteolysis"/>
    <property type="evidence" value="ECO:0007669"/>
    <property type="project" value="UniProtKB-KW"/>
</dbReference>
<feature type="binding site" evidence="6">
    <location>
        <position position="82"/>
    </location>
    <ligand>
        <name>substrate</name>
    </ligand>
</feature>
<evidence type="ECO:0000313" key="9">
    <source>
        <dbReference type="EMBL" id="OGM18410.1"/>
    </source>
</evidence>
<accession>A0A1F7XTU4</accession>
<feature type="binding site" evidence="6">
    <location>
        <position position="111"/>
    </location>
    <ligand>
        <name>a divalent metal cation</name>
        <dbReference type="ChEBI" id="CHEBI:60240"/>
        <label>1</label>
    </ligand>
</feature>
<evidence type="ECO:0000256" key="3">
    <source>
        <dbReference type="ARBA" id="ARBA00022670"/>
    </source>
</evidence>
<feature type="binding site" evidence="6">
    <location>
        <position position="239"/>
    </location>
    <ligand>
        <name>a divalent metal cation</name>
        <dbReference type="ChEBI" id="CHEBI:60240"/>
        <label>1</label>
    </ligand>
</feature>
<feature type="binding site" evidence="6">
    <location>
        <position position="111"/>
    </location>
    <ligand>
        <name>a divalent metal cation</name>
        <dbReference type="ChEBI" id="CHEBI:60240"/>
        <label>2</label>
        <note>catalytic</note>
    </ligand>
</feature>
<evidence type="ECO:0000256" key="4">
    <source>
        <dbReference type="ARBA" id="ARBA00022723"/>
    </source>
</evidence>
<dbReference type="InterPro" id="IPR002467">
    <property type="entry name" value="Pept_M24A_MAP1"/>
</dbReference>
<dbReference type="InterPro" id="IPR001714">
    <property type="entry name" value="Pept_M24_MAP"/>
</dbReference>
<dbReference type="InterPro" id="IPR000994">
    <property type="entry name" value="Pept_M24"/>
</dbReference>
<dbReference type="NCBIfam" id="TIGR00500">
    <property type="entry name" value="met_pdase_I"/>
    <property type="match status" value="1"/>
</dbReference>
<organism evidence="9 10">
    <name type="scientific">Candidatus Woesebacteria bacterium RIFCSPHIGHO2_01_FULL_37_10</name>
    <dbReference type="NCBI Taxonomy" id="1802489"/>
    <lineage>
        <taxon>Bacteria</taxon>
        <taxon>Candidatus Woeseibacteriota</taxon>
    </lineage>
</organism>
<comment type="catalytic activity">
    <reaction evidence="6 7">
        <text>Release of N-terminal amino acids, preferentially methionine, from peptides and arylamides.</text>
        <dbReference type="EC" id="3.4.11.18"/>
    </reaction>
</comment>
<proteinExistence type="inferred from homology"/>
<dbReference type="GO" id="GO:0005829">
    <property type="term" value="C:cytosol"/>
    <property type="evidence" value="ECO:0007669"/>
    <property type="project" value="TreeGrafter"/>
</dbReference>
<dbReference type="PANTHER" id="PTHR43330">
    <property type="entry name" value="METHIONINE AMINOPEPTIDASE"/>
    <property type="match status" value="1"/>
</dbReference>
<keyword evidence="4 6" id="KW-0479">Metal-binding</keyword>
<dbReference type="EMBL" id="MGGB01000047">
    <property type="protein sequence ID" value="OGM18410.1"/>
    <property type="molecule type" value="Genomic_DNA"/>
</dbReference>
<dbReference type="HAMAP" id="MF_01974">
    <property type="entry name" value="MetAP_1"/>
    <property type="match status" value="1"/>
</dbReference>
<gene>
    <name evidence="6" type="primary">map</name>
    <name evidence="9" type="ORF">A2685_01410</name>
</gene>
<comment type="cofactor">
    <cofactor evidence="6">
        <name>Co(2+)</name>
        <dbReference type="ChEBI" id="CHEBI:48828"/>
    </cofactor>
    <cofactor evidence="6">
        <name>Zn(2+)</name>
        <dbReference type="ChEBI" id="CHEBI:29105"/>
    </cofactor>
    <cofactor evidence="6">
        <name>Mn(2+)</name>
        <dbReference type="ChEBI" id="CHEBI:29035"/>
    </cofactor>
    <cofactor evidence="6">
        <name>Fe(2+)</name>
        <dbReference type="ChEBI" id="CHEBI:29033"/>
    </cofactor>
    <text evidence="6">Binds 2 divalent metal cations per subunit. Has a high-affinity and a low affinity metal-binding site. The true nature of the physiological cofactor is under debate. The enzyme is active with cobalt, zinc, manganese or divalent iron ions. Most likely, methionine aminopeptidases function as mononuclear Fe(2+)-metalloproteases under physiological conditions, and the catalytically relevant metal-binding site has been assigned to the histidine-containing high-affinity site.</text>
</comment>
<dbReference type="GO" id="GO:0004239">
    <property type="term" value="F:initiator methionyl aminopeptidase activity"/>
    <property type="evidence" value="ECO:0007669"/>
    <property type="project" value="UniProtKB-UniRule"/>
</dbReference>
<comment type="caution">
    <text evidence="9">The sequence shown here is derived from an EMBL/GenBank/DDBJ whole genome shotgun (WGS) entry which is preliminary data.</text>
</comment>
<feature type="domain" description="Peptidase M24" evidence="8">
    <location>
        <begin position="18"/>
        <end position="245"/>
    </location>
</feature>
<dbReference type="PRINTS" id="PR00599">
    <property type="entry name" value="MAPEPTIDASE"/>
</dbReference>
<comment type="subunit">
    <text evidence="6">Monomer.</text>
</comment>
<sequence length="256" mass="28128">MKLSNGVRIKSEEEVGIMTEGGKKLAVVKAHLKKEIKEGVNAYEIDELARRLIISAGGKPSFQMVKGYSWTTCININDGVVHGIPKKSIVFKKGDLISVDLGMYYKGFHTDTSFSMGLLADQEILEFLDVGKLTLKKAINKAKEENRIYDISEAIEKELRSHNLSPIKALVGHGVGKDLHEDPQIPCFINGKRSDSPIIPEGAVLAIEIMYTKGSGDVSIDSDGWTIRTSDGKISGLFEETVAVTKYGPIILTEKY</sequence>
<protein>
    <recommendedName>
        <fullName evidence="6 7">Methionine aminopeptidase</fullName>
        <shortName evidence="6">MAP</shortName>
        <shortName evidence="6">MetAP</shortName>
        <ecNumber evidence="6 7">3.4.11.18</ecNumber>
    </recommendedName>
    <alternativeName>
        <fullName evidence="6">Peptidase M</fullName>
    </alternativeName>
</protein>
<evidence type="ECO:0000256" key="5">
    <source>
        <dbReference type="ARBA" id="ARBA00022801"/>
    </source>
</evidence>
<name>A0A1F7XTU4_9BACT</name>
<dbReference type="EC" id="3.4.11.18" evidence="6 7"/>
<feature type="binding site" evidence="6">
    <location>
        <position position="180"/>
    </location>
    <ligand>
        <name>substrate</name>
    </ligand>
</feature>
<dbReference type="PANTHER" id="PTHR43330:SF27">
    <property type="entry name" value="METHIONINE AMINOPEPTIDASE"/>
    <property type="match status" value="1"/>
</dbReference>
<evidence type="ECO:0000256" key="6">
    <source>
        <dbReference type="HAMAP-Rule" id="MF_01974"/>
    </source>
</evidence>
<comment type="similarity">
    <text evidence="6">Belongs to the peptidase M24A family. Methionine aminopeptidase type 1 subfamily.</text>
</comment>
<dbReference type="Pfam" id="PF00557">
    <property type="entry name" value="Peptidase_M24"/>
    <property type="match status" value="1"/>
</dbReference>
<reference evidence="9 10" key="1">
    <citation type="journal article" date="2016" name="Nat. Commun.">
        <title>Thousands of microbial genomes shed light on interconnected biogeochemical processes in an aquifer system.</title>
        <authorList>
            <person name="Anantharaman K."/>
            <person name="Brown C.T."/>
            <person name="Hug L.A."/>
            <person name="Sharon I."/>
            <person name="Castelle C.J."/>
            <person name="Probst A.J."/>
            <person name="Thomas B.C."/>
            <person name="Singh A."/>
            <person name="Wilkins M.J."/>
            <person name="Karaoz U."/>
            <person name="Brodie E.L."/>
            <person name="Williams K.H."/>
            <person name="Hubbard S.S."/>
            <person name="Banfield J.F."/>
        </authorList>
    </citation>
    <scope>NUCLEOTIDE SEQUENCE [LARGE SCALE GENOMIC DNA]</scope>
</reference>
<dbReference type="Proteomes" id="UP000178446">
    <property type="component" value="Unassembled WGS sequence"/>
</dbReference>
<evidence type="ECO:0000256" key="2">
    <source>
        <dbReference type="ARBA" id="ARBA00022438"/>
    </source>
</evidence>
<dbReference type="GO" id="GO:0046872">
    <property type="term" value="F:metal ion binding"/>
    <property type="evidence" value="ECO:0007669"/>
    <property type="project" value="UniProtKB-UniRule"/>
</dbReference>
<evidence type="ECO:0000256" key="1">
    <source>
        <dbReference type="ARBA" id="ARBA00002521"/>
    </source>
</evidence>
<comment type="function">
    <text evidence="1 6">Removes the N-terminal methionine from nascent proteins. The N-terminal methionine is often cleaved when the second residue in the primary sequence is small and uncharged (Met-Ala-, Cys, Gly, Pro, Ser, Thr, or Val). Requires deformylation of the N(alpha)-formylated initiator methionine before it can be hydrolyzed.</text>
</comment>
<keyword evidence="2 6" id="KW-0031">Aminopeptidase</keyword>
<keyword evidence="3 6" id="KW-0645">Protease</keyword>
<feature type="binding site" evidence="6">
    <location>
        <position position="239"/>
    </location>
    <ligand>
        <name>a divalent metal cation</name>
        <dbReference type="ChEBI" id="CHEBI:60240"/>
        <label>2</label>
        <note>catalytic</note>
    </ligand>
</feature>
<feature type="binding site" evidence="6">
    <location>
        <position position="208"/>
    </location>
    <ligand>
        <name>a divalent metal cation</name>
        <dbReference type="ChEBI" id="CHEBI:60240"/>
        <label>2</label>
        <note>catalytic</note>
    </ligand>
</feature>
<dbReference type="SUPFAM" id="SSF55920">
    <property type="entry name" value="Creatinase/aminopeptidase"/>
    <property type="match status" value="1"/>
</dbReference>
<dbReference type="AlphaFoldDB" id="A0A1F7XTU4"/>
<evidence type="ECO:0000259" key="8">
    <source>
        <dbReference type="Pfam" id="PF00557"/>
    </source>
</evidence>
<feature type="binding site" evidence="6">
    <location>
        <position position="173"/>
    </location>
    <ligand>
        <name>a divalent metal cation</name>
        <dbReference type="ChEBI" id="CHEBI:60240"/>
        <label>2</label>
        <note>catalytic</note>
    </ligand>
</feature>